<sequence>MLLWCGACSIEDVIVLVGLSFSIQMVAQSFEKTDIPHITEQRNKQIEMSPQIKKVFERFTIIGEWFLFFAN</sequence>
<evidence type="ECO:0000313" key="1">
    <source>
        <dbReference type="EMBL" id="MCE5171047.1"/>
    </source>
</evidence>
<reference evidence="1 2" key="1">
    <citation type="submission" date="2021-11" db="EMBL/GenBank/DDBJ databases">
        <title>Draft genome sequence of Paenibacillus profundus YoMME, a new Gram-positive bacteria with exoelectrogenic properties.</title>
        <authorList>
            <person name="Hubenova Y."/>
            <person name="Hubenova E."/>
            <person name="Manasiev Y."/>
            <person name="Peykov S."/>
            <person name="Mitov M."/>
        </authorList>
    </citation>
    <scope>NUCLEOTIDE SEQUENCE [LARGE SCALE GENOMIC DNA]</scope>
    <source>
        <strain evidence="1 2">YoMME</strain>
    </source>
</reference>
<name>A0ABS8YHJ7_9BACL</name>
<evidence type="ECO:0000313" key="2">
    <source>
        <dbReference type="Proteomes" id="UP001199916"/>
    </source>
</evidence>
<accession>A0ABS8YHJ7</accession>
<proteinExistence type="predicted"/>
<organism evidence="1 2">
    <name type="scientific">Paenibacillus profundus</name>
    <dbReference type="NCBI Taxonomy" id="1173085"/>
    <lineage>
        <taxon>Bacteria</taxon>
        <taxon>Bacillati</taxon>
        <taxon>Bacillota</taxon>
        <taxon>Bacilli</taxon>
        <taxon>Bacillales</taxon>
        <taxon>Paenibacillaceae</taxon>
        <taxon>Paenibacillus</taxon>
    </lineage>
</organism>
<gene>
    <name evidence="1" type="ORF">LQV63_17235</name>
</gene>
<keyword evidence="2" id="KW-1185">Reference proteome</keyword>
<dbReference type="EMBL" id="JAJNBZ010000014">
    <property type="protein sequence ID" value="MCE5171047.1"/>
    <property type="molecule type" value="Genomic_DNA"/>
</dbReference>
<protein>
    <submittedName>
        <fullName evidence="1">Uncharacterized protein</fullName>
    </submittedName>
</protein>
<comment type="caution">
    <text evidence="1">The sequence shown here is derived from an EMBL/GenBank/DDBJ whole genome shotgun (WGS) entry which is preliminary data.</text>
</comment>
<dbReference type="Proteomes" id="UP001199916">
    <property type="component" value="Unassembled WGS sequence"/>
</dbReference>